<feature type="transmembrane region" description="Helical" evidence="2">
    <location>
        <begin position="41"/>
        <end position="62"/>
    </location>
</feature>
<evidence type="ECO:0000256" key="1">
    <source>
        <dbReference type="SAM" id="MobiDB-lite"/>
    </source>
</evidence>
<dbReference type="Proteomes" id="UP000325081">
    <property type="component" value="Unassembled WGS sequence"/>
</dbReference>
<name>A0A5A7QGL0_STRAF</name>
<accession>A0A5A7QGL0</accession>
<reference evidence="4" key="1">
    <citation type="journal article" date="2019" name="Curr. Biol.">
        <title>Genome Sequence of Striga asiatica Provides Insight into the Evolution of Plant Parasitism.</title>
        <authorList>
            <person name="Yoshida S."/>
            <person name="Kim S."/>
            <person name="Wafula E.K."/>
            <person name="Tanskanen J."/>
            <person name="Kim Y.M."/>
            <person name="Honaas L."/>
            <person name="Yang Z."/>
            <person name="Spallek T."/>
            <person name="Conn C.E."/>
            <person name="Ichihashi Y."/>
            <person name="Cheong K."/>
            <person name="Cui S."/>
            <person name="Der J.P."/>
            <person name="Gundlach H."/>
            <person name="Jiao Y."/>
            <person name="Hori C."/>
            <person name="Ishida J.K."/>
            <person name="Kasahara H."/>
            <person name="Kiba T."/>
            <person name="Kim M.S."/>
            <person name="Koo N."/>
            <person name="Laohavisit A."/>
            <person name="Lee Y.H."/>
            <person name="Lumba S."/>
            <person name="McCourt P."/>
            <person name="Mortimer J.C."/>
            <person name="Mutuku J.M."/>
            <person name="Nomura T."/>
            <person name="Sasaki-Sekimoto Y."/>
            <person name="Seto Y."/>
            <person name="Wang Y."/>
            <person name="Wakatake T."/>
            <person name="Sakakibara H."/>
            <person name="Demura T."/>
            <person name="Yamaguchi S."/>
            <person name="Yoneyama K."/>
            <person name="Manabe R.I."/>
            <person name="Nelson D.C."/>
            <person name="Schulman A.H."/>
            <person name="Timko M.P."/>
            <person name="dePamphilis C.W."/>
            <person name="Choi D."/>
            <person name="Shirasu K."/>
        </authorList>
    </citation>
    <scope>NUCLEOTIDE SEQUENCE [LARGE SCALE GENOMIC DNA]</scope>
    <source>
        <strain evidence="4">cv. UVA1</strain>
    </source>
</reference>
<feature type="compositionally biased region" description="Low complexity" evidence="1">
    <location>
        <begin position="280"/>
        <end position="299"/>
    </location>
</feature>
<keyword evidence="2" id="KW-0472">Membrane</keyword>
<keyword evidence="2" id="KW-0812">Transmembrane</keyword>
<dbReference type="EMBL" id="BKCP01006515">
    <property type="protein sequence ID" value="GER43021.1"/>
    <property type="molecule type" value="Genomic_DNA"/>
</dbReference>
<keyword evidence="2" id="KW-1133">Transmembrane helix</keyword>
<dbReference type="AntiFam" id="ANF00095">
    <property type="entry name" value="Shadow ORF (opposite ABC transporters)"/>
</dbReference>
<proteinExistence type="predicted"/>
<keyword evidence="4" id="KW-1185">Reference proteome</keyword>
<evidence type="ECO:0000256" key="2">
    <source>
        <dbReference type="SAM" id="Phobius"/>
    </source>
</evidence>
<dbReference type="AlphaFoldDB" id="A0A5A7QGL0"/>
<organism evidence="3 4">
    <name type="scientific">Striga asiatica</name>
    <name type="common">Asiatic witchweed</name>
    <name type="synonym">Buchnera asiatica</name>
    <dbReference type="NCBI Taxonomy" id="4170"/>
    <lineage>
        <taxon>Eukaryota</taxon>
        <taxon>Viridiplantae</taxon>
        <taxon>Streptophyta</taxon>
        <taxon>Embryophyta</taxon>
        <taxon>Tracheophyta</taxon>
        <taxon>Spermatophyta</taxon>
        <taxon>Magnoliopsida</taxon>
        <taxon>eudicotyledons</taxon>
        <taxon>Gunneridae</taxon>
        <taxon>Pentapetalae</taxon>
        <taxon>asterids</taxon>
        <taxon>lamiids</taxon>
        <taxon>Lamiales</taxon>
        <taxon>Orobanchaceae</taxon>
        <taxon>Buchnereae</taxon>
        <taxon>Striga</taxon>
    </lineage>
</organism>
<gene>
    <name evidence="3" type="ORF">STAS_19844</name>
</gene>
<comment type="caution">
    <text evidence="3">The sequence shown here is derived from an EMBL/GenBank/DDBJ whole genome shotgun (WGS) entry which is preliminary data.</text>
</comment>
<evidence type="ECO:0000313" key="3">
    <source>
        <dbReference type="EMBL" id="GER43021.1"/>
    </source>
</evidence>
<sequence length="299" mass="33198">MKKDERRYVPDERSFSSIMRSWGNPSSEQHRELRPPRVGPLARLLIVRGGVVIIIAAIGLQFGAHRLGEFCFVGRHQSLLHGRLILLKIVRRDSCIEQEIGRVHSDRRRKPDSREIIQRGAAVPKIQRTPLRQQKHLMKHVEKLARRLVDRHQDRPAAAFREIQQSRDYRLGRGRVQTGRWLVEKQQAGVDQQLLPDTHSLPLPTRHASFVGPTDQAVPAPVQAQSSHHGLGVLYLAAEEGGVDERFLDGEVGVEIVILRDEPRGAPDGVGEQAAVVSDGAARGEAAAEGGQEGRLAAA</sequence>
<evidence type="ECO:0000313" key="4">
    <source>
        <dbReference type="Proteomes" id="UP000325081"/>
    </source>
</evidence>
<protein>
    <submittedName>
        <fullName evidence="3">Cyclopropane-fatty-acyl-phospholipid synthase</fullName>
    </submittedName>
</protein>
<feature type="region of interest" description="Disordered" evidence="1">
    <location>
        <begin position="263"/>
        <end position="299"/>
    </location>
</feature>